<evidence type="ECO:0000313" key="1">
    <source>
        <dbReference type="EMBL" id="MDR7320833.1"/>
    </source>
</evidence>
<gene>
    <name evidence="1" type="ORF">J2S44_001083</name>
</gene>
<organism evidence="1 2">
    <name type="scientific">Catenuloplanes niger</name>
    <dbReference type="NCBI Taxonomy" id="587534"/>
    <lineage>
        <taxon>Bacteria</taxon>
        <taxon>Bacillati</taxon>
        <taxon>Actinomycetota</taxon>
        <taxon>Actinomycetes</taxon>
        <taxon>Micromonosporales</taxon>
        <taxon>Micromonosporaceae</taxon>
        <taxon>Catenuloplanes</taxon>
    </lineage>
</organism>
<comment type="caution">
    <text evidence="1">The sequence shown here is derived from an EMBL/GenBank/DDBJ whole genome shotgun (WGS) entry which is preliminary data.</text>
</comment>
<dbReference type="EMBL" id="JAVDYC010000001">
    <property type="protein sequence ID" value="MDR7320833.1"/>
    <property type="molecule type" value="Genomic_DNA"/>
</dbReference>
<dbReference type="AlphaFoldDB" id="A0AAE4CS51"/>
<keyword evidence="2" id="KW-1185">Reference proteome</keyword>
<reference evidence="1 2" key="1">
    <citation type="submission" date="2023-07" db="EMBL/GenBank/DDBJ databases">
        <title>Sequencing the genomes of 1000 actinobacteria strains.</title>
        <authorList>
            <person name="Klenk H.-P."/>
        </authorList>
    </citation>
    <scope>NUCLEOTIDE SEQUENCE [LARGE SCALE GENOMIC DNA]</scope>
    <source>
        <strain evidence="1 2">DSM 44711</strain>
    </source>
</reference>
<sequence>MDAAVETALTAELVIGVVPGVPAPWPRIKTDTATSPFNCTRPAEAAVRISGVALTGLVSPLAGLDQVDAHQRLRDLADTLKATR</sequence>
<proteinExistence type="predicted"/>
<dbReference type="Proteomes" id="UP001183629">
    <property type="component" value="Unassembled WGS sequence"/>
</dbReference>
<accession>A0AAE4CS51</accession>
<dbReference type="RefSeq" id="WP_310409494.1">
    <property type="nucleotide sequence ID" value="NZ_JAVDYC010000001.1"/>
</dbReference>
<protein>
    <submittedName>
        <fullName evidence="1">Uncharacterized protein</fullName>
    </submittedName>
</protein>
<evidence type="ECO:0000313" key="2">
    <source>
        <dbReference type="Proteomes" id="UP001183629"/>
    </source>
</evidence>
<dbReference type="SUPFAM" id="SSF141130">
    <property type="entry name" value="Acetamidase/Formamidase-like"/>
    <property type="match status" value="1"/>
</dbReference>
<name>A0AAE4CS51_9ACTN</name>